<dbReference type="RefSeq" id="WP_186958642.1">
    <property type="nucleotide sequence ID" value="NZ_JACOOI010000004.1"/>
</dbReference>
<dbReference type="EMBL" id="JACOOI010000004">
    <property type="protein sequence ID" value="MBC5642385.1"/>
    <property type="molecule type" value="Genomic_DNA"/>
</dbReference>
<proteinExistence type="predicted"/>
<reference evidence="1 2" key="1">
    <citation type="submission" date="2020-08" db="EMBL/GenBank/DDBJ databases">
        <title>Genome public.</title>
        <authorList>
            <person name="Liu C."/>
            <person name="Sun Q."/>
        </authorList>
    </citation>
    <scope>NUCLEOTIDE SEQUENCE [LARGE SCALE GENOMIC DNA]</scope>
    <source>
        <strain evidence="1 2">BX2</strain>
    </source>
</reference>
<name>A0ABR7DXX5_9BACT</name>
<dbReference type="InterPro" id="IPR025316">
    <property type="entry name" value="DUF4221"/>
</dbReference>
<evidence type="ECO:0000313" key="1">
    <source>
        <dbReference type="EMBL" id="MBC5642385.1"/>
    </source>
</evidence>
<organism evidence="1 2">
    <name type="scientific">Parabacteroides segnis</name>
    <dbReference type="NCBI Taxonomy" id="2763058"/>
    <lineage>
        <taxon>Bacteria</taxon>
        <taxon>Pseudomonadati</taxon>
        <taxon>Bacteroidota</taxon>
        <taxon>Bacteroidia</taxon>
        <taxon>Bacteroidales</taxon>
        <taxon>Tannerellaceae</taxon>
        <taxon>Parabacteroides</taxon>
    </lineage>
</organism>
<gene>
    <name evidence="1" type="ORF">H8S77_05740</name>
</gene>
<keyword evidence="2" id="KW-1185">Reference proteome</keyword>
<protein>
    <submittedName>
        <fullName evidence="1">DUF4221 family protein</fullName>
    </submittedName>
</protein>
<accession>A0ABR7DXX5</accession>
<comment type="caution">
    <text evidence="1">The sequence shown here is derived from an EMBL/GenBank/DDBJ whole genome shotgun (WGS) entry which is preliminary data.</text>
</comment>
<sequence length="402" mass="47564">MPSNIFIGMIFILQNYMRKIFCFFISLLLFSCAEKSVKNKYYGKFDNNCSIQILGKKDIIIDENFSPTSMYIQYIDHTNELSIYNAHDNSVYFFDYDQGIMSRKKQFSLEGSKGVGLIQGYDYVNEDSLFVYNVNTEFVCLLNSHLEIIWKRRLNIDELQSMDFIPSFPYLQTNSPMKYISHKLVFGGMGTAETTAETSTNRPVTTIYDFQEDSVKFANNYPEQYQKYNWGGGFYRMPYFDVNEEENNMIISFPQDHYLYVYSLQNNMQSKYYAGSNLIKEIKAYDEKKDLRTNNNEDRVRDWFFSIPTYRSILYDKYRNLYYRFACLPKTEKLRKFVSGTQPVIVIVLDKDFNYLGEGMLPDDIDMRYTNSFVTKDGLNIQVVNDNEDLMTFYQFKIEINE</sequence>
<dbReference type="Pfam" id="PF13970">
    <property type="entry name" value="DUF4221"/>
    <property type="match status" value="1"/>
</dbReference>
<dbReference type="Proteomes" id="UP000644010">
    <property type="component" value="Unassembled WGS sequence"/>
</dbReference>
<evidence type="ECO:0000313" key="2">
    <source>
        <dbReference type="Proteomes" id="UP000644010"/>
    </source>
</evidence>